<feature type="repeat" description="TPR" evidence="1">
    <location>
        <begin position="403"/>
        <end position="436"/>
    </location>
</feature>
<feature type="chain" id="PRO_5008100387" evidence="2">
    <location>
        <begin position="22"/>
        <end position="493"/>
    </location>
</feature>
<dbReference type="RefSeq" id="WP_068823439.1">
    <property type="nucleotide sequence ID" value="NZ_LWHJ01000030.1"/>
</dbReference>
<dbReference type="PROSITE" id="PS50005">
    <property type="entry name" value="TPR"/>
    <property type="match status" value="2"/>
</dbReference>
<dbReference type="Gene3D" id="1.25.40.10">
    <property type="entry name" value="Tetratricopeptide repeat domain"/>
    <property type="match status" value="1"/>
</dbReference>
<accession>A0A179DCG5</accession>
<comment type="caution">
    <text evidence="3">The sequence shown here is derived from an EMBL/GenBank/DDBJ whole genome shotgun (WGS) entry which is preliminary data.</text>
</comment>
<organism evidence="3 4">
    <name type="scientific">Pedobacter psychrophilus</name>
    <dbReference type="NCBI Taxonomy" id="1826909"/>
    <lineage>
        <taxon>Bacteria</taxon>
        <taxon>Pseudomonadati</taxon>
        <taxon>Bacteroidota</taxon>
        <taxon>Sphingobacteriia</taxon>
        <taxon>Sphingobacteriales</taxon>
        <taxon>Sphingobacteriaceae</taxon>
        <taxon>Pedobacter</taxon>
    </lineage>
</organism>
<keyword evidence="2" id="KW-0732">Signal</keyword>
<protein>
    <submittedName>
        <fullName evidence="3">Uncharacterized protein</fullName>
    </submittedName>
</protein>
<reference evidence="3 4" key="1">
    <citation type="submission" date="2016-04" db="EMBL/GenBank/DDBJ databases">
        <authorList>
            <person name="Evans L.H."/>
            <person name="Alamgir A."/>
            <person name="Owens N."/>
            <person name="Weber N.D."/>
            <person name="Virtaneva K."/>
            <person name="Barbian K."/>
            <person name="Babar A."/>
            <person name="Rosenke K."/>
        </authorList>
    </citation>
    <scope>NUCLEOTIDE SEQUENCE [LARGE SCALE GENOMIC DNA]</scope>
    <source>
        <strain evidence="3 4">CCM 8644</strain>
    </source>
</reference>
<feature type="signal peptide" evidence="2">
    <location>
        <begin position="1"/>
        <end position="21"/>
    </location>
</feature>
<evidence type="ECO:0000256" key="2">
    <source>
        <dbReference type="SAM" id="SignalP"/>
    </source>
</evidence>
<sequence>MIKKTLLIFILFLSFSFTSKANFDFNANCVNAYQAIFDLRLNDAKALIQKEKNQNPNNGITILLDNYVDYFTLLTTENKADYERLKNLRSSRISALEKQDRNSPYYLFAQAEVYLQWGMLKSRFQDYLSSGFDIKKADNLLNENIKKYPSFLPNKKSAGLVDVILGAIPSNLKGVLSTFGFTGNVNNGIKTLEYLAGALPKTSYSFYKDEVVFFLCYIETDLVHNKANYNKIMNYTASMDNSSLLKSYLQGYVSARNAKNDTAITYLLRRPKGNNYTDFPTVNYLLGNAKLNRMDSDANVYLISYLKEYHGINFRKDAYLKLAYYYYLRGDNNRYNAFIKMVKSQGDVYDEKDKQALKEANDAAPDINLLKARLFFDGGYYPKALAQLNGKDASDFKLQRDQIEVYYRLGRIYDELGRDGEALINYQRAISSGKNTTYYYAANAALLMGDIYALKNDKPRAANYYKQAIAMKNHEYENSIENKAKDGLKNIGY</sequence>
<keyword evidence="1" id="KW-0802">TPR repeat</keyword>
<evidence type="ECO:0000313" key="3">
    <source>
        <dbReference type="EMBL" id="OAQ38668.1"/>
    </source>
</evidence>
<dbReference type="EMBL" id="LWHJ01000030">
    <property type="protein sequence ID" value="OAQ38668.1"/>
    <property type="molecule type" value="Genomic_DNA"/>
</dbReference>
<feature type="repeat" description="TPR" evidence="1">
    <location>
        <begin position="442"/>
        <end position="475"/>
    </location>
</feature>
<dbReference type="AlphaFoldDB" id="A0A179DCG5"/>
<dbReference type="InterPro" id="IPR019734">
    <property type="entry name" value="TPR_rpt"/>
</dbReference>
<dbReference type="OrthoDB" id="1466726at2"/>
<proteinExistence type="predicted"/>
<gene>
    <name evidence="3" type="ORF">A5893_13630</name>
</gene>
<keyword evidence="4" id="KW-1185">Reference proteome</keyword>
<reference evidence="3 4" key="2">
    <citation type="submission" date="2016-06" db="EMBL/GenBank/DDBJ databases">
        <title>Pedobacter psychrophilus sp. nov., isolated from Antarctic fragmentary rock.</title>
        <authorList>
            <person name="Svec P."/>
        </authorList>
    </citation>
    <scope>NUCLEOTIDE SEQUENCE [LARGE SCALE GENOMIC DNA]</scope>
    <source>
        <strain evidence="3 4">CCM 8644</strain>
    </source>
</reference>
<dbReference type="SMART" id="SM00028">
    <property type="entry name" value="TPR"/>
    <property type="match status" value="2"/>
</dbReference>
<dbReference type="Proteomes" id="UP000078459">
    <property type="component" value="Unassembled WGS sequence"/>
</dbReference>
<dbReference type="STRING" id="1826909.A5893_13630"/>
<dbReference type="SUPFAM" id="SSF48452">
    <property type="entry name" value="TPR-like"/>
    <property type="match status" value="1"/>
</dbReference>
<evidence type="ECO:0000313" key="4">
    <source>
        <dbReference type="Proteomes" id="UP000078459"/>
    </source>
</evidence>
<evidence type="ECO:0000256" key="1">
    <source>
        <dbReference type="PROSITE-ProRule" id="PRU00339"/>
    </source>
</evidence>
<name>A0A179DCG5_9SPHI</name>
<dbReference type="InterPro" id="IPR011990">
    <property type="entry name" value="TPR-like_helical_dom_sf"/>
</dbReference>